<evidence type="ECO:0000256" key="5">
    <source>
        <dbReference type="RuleBase" id="RU363114"/>
    </source>
</evidence>
<evidence type="ECO:0000256" key="4">
    <source>
        <dbReference type="ARBA" id="ARBA00022512"/>
    </source>
</evidence>
<dbReference type="PANTHER" id="PTHR21562">
    <property type="entry name" value="NOTUM-RELATED"/>
    <property type="match status" value="1"/>
</dbReference>
<dbReference type="GO" id="GO:0016787">
    <property type="term" value="F:hydrolase activity"/>
    <property type="evidence" value="ECO:0007669"/>
    <property type="project" value="UniProtKB-KW"/>
</dbReference>
<name>A0AAW1TIC2_9CHLO</name>
<feature type="region of interest" description="Disordered" evidence="6">
    <location>
        <begin position="1"/>
        <end position="21"/>
    </location>
</feature>
<dbReference type="AlphaFoldDB" id="A0AAW1TIC2"/>
<sequence>MARYEQPRADPERKRADCPAGRTPTDHFRCRLSTSISVAISHPDSQPVAVACGRRGGDKYNLSSVDSQAVCNDGSPGVYYFQQGSGSGLNKWVIEFNGGSWCFSNSSCISRNTTIDGQQANLTSSKNAPDINYGNTGILSLQQTQNPFLYNWNHVWIWYCSSDSWLGEAPAGFVNSVAPQFHFQGKKISGATITSLLNDHQMTRATDVLVTGNSAGAIGALNNAQFIKDILQPPNGINRAPQLTTFKCFIDAGWFLDLPSYNDGPGTYQNFNLSYMAHTLQYAFNGSFDRNCMAYYGYDSWKCFFAQYSWPLVQIPLLFHENLYDSSNLNYDAAGNGDFQNFRNNMTASFWQELPASAPAGQPMLMPGCETPGLTGPVLPPSAGPTGMSASATVPTAATTTRPTQNMGAAAAPNTATRPFQAASAPCPAGYNASANATHSVNSVLNMFAPACYSHIIEDSGLFITSHIGDMSFVAQLYNWYTGQSPVIQMIDPYPTVRSLDNCTAFPAGYTQIISSERKN</sequence>
<dbReference type="PANTHER" id="PTHR21562:SF83">
    <property type="entry name" value="PECTIN ACETYLESTERASE 4"/>
    <property type="match status" value="1"/>
</dbReference>
<gene>
    <name evidence="7" type="ORF">WJX84_003508</name>
</gene>
<keyword evidence="5" id="KW-0378">Hydrolase</keyword>
<accession>A0AAW1TIC2</accession>
<keyword evidence="4 5" id="KW-0134">Cell wall</keyword>
<dbReference type="EC" id="3.1.1.-" evidence="5"/>
<proteinExistence type="inferred from homology"/>
<comment type="subcellular location">
    <subcellularLocation>
        <location evidence="2 5">Secreted</location>
        <location evidence="2 5">Cell wall</location>
    </subcellularLocation>
</comment>
<dbReference type="Pfam" id="PF03283">
    <property type="entry name" value="PAE"/>
    <property type="match status" value="1"/>
</dbReference>
<evidence type="ECO:0000256" key="6">
    <source>
        <dbReference type="SAM" id="MobiDB-lite"/>
    </source>
</evidence>
<keyword evidence="5" id="KW-0964">Secreted</keyword>
<dbReference type="InterPro" id="IPR004963">
    <property type="entry name" value="PAE/NOTUM"/>
</dbReference>
<dbReference type="Proteomes" id="UP001485043">
    <property type="component" value="Unassembled WGS sequence"/>
</dbReference>
<reference evidence="7 8" key="1">
    <citation type="journal article" date="2024" name="Nat. Commun.">
        <title>Phylogenomics reveals the evolutionary origins of lichenization in chlorophyte algae.</title>
        <authorList>
            <person name="Puginier C."/>
            <person name="Libourel C."/>
            <person name="Otte J."/>
            <person name="Skaloud P."/>
            <person name="Haon M."/>
            <person name="Grisel S."/>
            <person name="Petersen M."/>
            <person name="Berrin J.G."/>
            <person name="Delaux P.M."/>
            <person name="Dal Grande F."/>
            <person name="Keller J."/>
        </authorList>
    </citation>
    <scope>NUCLEOTIDE SEQUENCE [LARGE SCALE GENOMIC DNA]</scope>
    <source>
        <strain evidence="7 8">SAG 2523</strain>
    </source>
</reference>
<keyword evidence="8" id="KW-1185">Reference proteome</keyword>
<evidence type="ECO:0000256" key="3">
    <source>
        <dbReference type="ARBA" id="ARBA00005784"/>
    </source>
</evidence>
<dbReference type="GO" id="GO:0071555">
    <property type="term" value="P:cell wall organization"/>
    <property type="evidence" value="ECO:0007669"/>
    <property type="project" value="UniProtKB-KW"/>
</dbReference>
<evidence type="ECO:0000256" key="2">
    <source>
        <dbReference type="ARBA" id="ARBA00004191"/>
    </source>
</evidence>
<evidence type="ECO:0000313" key="7">
    <source>
        <dbReference type="EMBL" id="KAK9868500.1"/>
    </source>
</evidence>
<dbReference type="EMBL" id="JALJOV010000025">
    <property type="protein sequence ID" value="KAK9868500.1"/>
    <property type="molecule type" value="Genomic_DNA"/>
</dbReference>
<evidence type="ECO:0000313" key="8">
    <source>
        <dbReference type="Proteomes" id="UP001485043"/>
    </source>
</evidence>
<comment type="similarity">
    <text evidence="3 5">Belongs to the pectinacetylesterase family.</text>
</comment>
<feature type="compositionally biased region" description="Basic and acidic residues" evidence="6">
    <location>
        <begin position="1"/>
        <end position="17"/>
    </location>
</feature>
<comment type="caution">
    <text evidence="7">The sequence shown here is derived from an EMBL/GenBank/DDBJ whole genome shotgun (WGS) entry which is preliminary data.</text>
</comment>
<keyword evidence="5" id="KW-0961">Cell wall biogenesis/degradation</keyword>
<comment type="function">
    <text evidence="1 5">Hydrolyzes acetyl esters in homogalacturonan regions of pectin. In type I primary cell wall, galacturonic acid residues of pectin can be acetylated at the O-2 and O-3 positions. Decreasing the degree of acetylation of pectin gels in vitro alters their physical properties.</text>
</comment>
<protein>
    <recommendedName>
        <fullName evidence="5">Pectin acetylesterase</fullName>
        <ecNumber evidence="5">3.1.1.-</ecNumber>
    </recommendedName>
</protein>
<organism evidence="7 8">
    <name type="scientific">Apatococcus fuscideae</name>
    <dbReference type="NCBI Taxonomy" id="2026836"/>
    <lineage>
        <taxon>Eukaryota</taxon>
        <taxon>Viridiplantae</taxon>
        <taxon>Chlorophyta</taxon>
        <taxon>core chlorophytes</taxon>
        <taxon>Trebouxiophyceae</taxon>
        <taxon>Chlorellales</taxon>
        <taxon>Chlorellaceae</taxon>
        <taxon>Apatococcus</taxon>
    </lineage>
</organism>
<evidence type="ECO:0000256" key="1">
    <source>
        <dbReference type="ARBA" id="ARBA00003534"/>
    </source>
</evidence>